<feature type="signal peptide" evidence="8">
    <location>
        <begin position="1"/>
        <end position="21"/>
    </location>
</feature>
<comment type="subcellular location">
    <subcellularLocation>
        <location evidence="1">Cell outer membrane</location>
        <topology evidence="1">Lipid-anchor</topology>
    </subcellularLocation>
</comment>
<evidence type="ECO:0000256" key="3">
    <source>
        <dbReference type="ARBA" id="ARBA00023136"/>
    </source>
</evidence>
<evidence type="ECO:0000313" key="9">
    <source>
        <dbReference type="EMBL" id="RXQ98747.1"/>
    </source>
</evidence>
<protein>
    <recommendedName>
        <fullName evidence="11">Sugar transporter</fullName>
    </recommendedName>
</protein>
<evidence type="ECO:0000256" key="8">
    <source>
        <dbReference type="SAM" id="SignalP"/>
    </source>
</evidence>
<keyword evidence="5" id="KW-0998">Cell outer membrane</keyword>
<dbReference type="NCBIfam" id="NF047847">
    <property type="entry name" value="SS_mature_LptM"/>
    <property type="match status" value="1"/>
</dbReference>
<proteinExistence type="predicted"/>
<dbReference type="AlphaFoldDB" id="A0A4Q1JS48"/>
<evidence type="ECO:0000256" key="4">
    <source>
        <dbReference type="ARBA" id="ARBA00023139"/>
    </source>
</evidence>
<dbReference type="Proteomes" id="UP000289784">
    <property type="component" value="Unassembled WGS sequence"/>
</dbReference>
<evidence type="ECO:0000256" key="6">
    <source>
        <dbReference type="ARBA" id="ARBA00023288"/>
    </source>
</evidence>
<keyword evidence="10" id="KW-1185">Reference proteome</keyword>
<dbReference type="RefSeq" id="WP_129472721.1">
    <property type="nucleotide sequence ID" value="NZ_SAWZ01000018.1"/>
</dbReference>
<keyword evidence="2 8" id="KW-0732">Signal</keyword>
<accession>A0A4Q1JS48</accession>
<comment type="caution">
    <text evidence="9">The sequence shown here is derived from an EMBL/GenBank/DDBJ whole genome shotgun (WGS) entry which is preliminary data.</text>
</comment>
<evidence type="ECO:0000256" key="7">
    <source>
        <dbReference type="SAM" id="MobiDB-lite"/>
    </source>
</evidence>
<evidence type="ECO:0000256" key="5">
    <source>
        <dbReference type="ARBA" id="ARBA00023237"/>
    </source>
</evidence>
<keyword evidence="3" id="KW-0472">Membrane</keyword>
<feature type="region of interest" description="Disordered" evidence="7">
    <location>
        <begin position="23"/>
        <end position="83"/>
    </location>
</feature>
<gene>
    <name evidence="9" type="ORF">EPA99_18400</name>
</gene>
<dbReference type="GO" id="GO:0009279">
    <property type="term" value="C:cell outer membrane"/>
    <property type="evidence" value="ECO:0007669"/>
    <property type="project" value="UniProtKB-SubCell"/>
</dbReference>
<name>A0A4Q1JS48_9GAMM</name>
<sequence length="83" mass="8292">MNPIAKSALSCALLLALSACGNKGPLVLPEKPAPVEELPASNAPTSEDPTPPAEGAIPPTPEEQAADAQAAEAVHSQTPDGND</sequence>
<dbReference type="Pfam" id="PF13627">
    <property type="entry name" value="LptM_cons"/>
    <property type="match status" value="1"/>
</dbReference>
<reference evidence="9 10" key="1">
    <citation type="submission" date="2019-01" db="EMBL/GenBank/DDBJ databases">
        <title>Pseudoxanthomonas composti sp. nov., isolated from compost.</title>
        <authorList>
            <person name="Yang G."/>
        </authorList>
    </citation>
    <scope>NUCLEOTIDE SEQUENCE [LARGE SCALE GENOMIC DNA]</scope>
    <source>
        <strain evidence="9 10">GSS15</strain>
    </source>
</reference>
<keyword evidence="4" id="KW-0564">Palmitate</keyword>
<organism evidence="9 10">
    <name type="scientific">Pseudoxanthomonas composti</name>
    <dbReference type="NCBI Taxonomy" id="2137479"/>
    <lineage>
        <taxon>Bacteria</taxon>
        <taxon>Pseudomonadati</taxon>
        <taxon>Pseudomonadota</taxon>
        <taxon>Gammaproteobacteria</taxon>
        <taxon>Lysobacterales</taxon>
        <taxon>Lysobacteraceae</taxon>
        <taxon>Pseudoxanthomonas</taxon>
    </lineage>
</organism>
<feature type="chain" id="PRO_5020848432" description="Sugar transporter" evidence="8">
    <location>
        <begin position="22"/>
        <end position="83"/>
    </location>
</feature>
<evidence type="ECO:0000313" key="10">
    <source>
        <dbReference type="Proteomes" id="UP000289784"/>
    </source>
</evidence>
<keyword evidence="6" id="KW-0449">Lipoprotein</keyword>
<dbReference type="PROSITE" id="PS51257">
    <property type="entry name" value="PROKAR_LIPOPROTEIN"/>
    <property type="match status" value="1"/>
</dbReference>
<dbReference type="EMBL" id="SAWZ01000018">
    <property type="protein sequence ID" value="RXQ98747.1"/>
    <property type="molecule type" value="Genomic_DNA"/>
</dbReference>
<evidence type="ECO:0008006" key="11">
    <source>
        <dbReference type="Google" id="ProtNLM"/>
    </source>
</evidence>
<dbReference type="InterPro" id="IPR032831">
    <property type="entry name" value="LptM_cons"/>
</dbReference>
<evidence type="ECO:0000256" key="1">
    <source>
        <dbReference type="ARBA" id="ARBA00004459"/>
    </source>
</evidence>
<evidence type="ECO:0000256" key="2">
    <source>
        <dbReference type="ARBA" id="ARBA00022729"/>
    </source>
</evidence>
<feature type="compositionally biased region" description="Low complexity" evidence="7">
    <location>
        <begin position="62"/>
        <end position="73"/>
    </location>
</feature>